<evidence type="ECO:0000313" key="2">
    <source>
        <dbReference type="Proteomes" id="UP001642260"/>
    </source>
</evidence>
<accession>A0ABC8JQ93</accession>
<dbReference type="Proteomes" id="UP001642260">
    <property type="component" value="Unassembled WGS sequence"/>
</dbReference>
<organism evidence="1 2">
    <name type="scientific">Eruca vesicaria subsp. sativa</name>
    <name type="common">Garden rocket</name>
    <name type="synonym">Eruca sativa</name>
    <dbReference type="NCBI Taxonomy" id="29727"/>
    <lineage>
        <taxon>Eukaryota</taxon>
        <taxon>Viridiplantae</taxon>
        <taxon>Streptophyta</taxon>
        <taxon>Embryophyta</taxon>
        <taxon>Tracheophyta</taxon>
        <taxon>Spermatophyta</taxon>
        <taxon>Magnoliopsida</taxon>
        <taxon>eudicotyledons</taxon>
        <taxon>Gunneridae</taxon>
        <taxon>Pentapetalae</taxon>
        <taxon>rosids</taxon>
        <taxon>malvids</taxon>
        <taxon>Brassicales</taxon>
        <taxon>Brassicaceae</taxon>
        <taxon>Brassiceae</taxon>
        <taxon>Eruca</taxon>
    </lineage>
</organism>
<protein>
    <submittedName>
        <fullName evidence="1">Uncharacterized protein</fullName>
    </submittedName>
</protein>
<dbReference type="AlphaFoldDB" id="A0ABC8JQ93"/>
<gene>
    <name evidence="1" type="ORF">ERUC_LOCUS13978</name>
</gene>
<reference evidence="1 2" key="1">
    <citation type="submission" date="2022-03" db="EMBL/GenBank/DDBJ databases">
        <authorList>
            <person name="Macdonald S."/>
            <person name="Ahmed S."/>
            <person name="Newling K."/>
        </authorList>
    </citation>
    <scope>NUCLEOTIDE SEQUENCE [LARGE SCALE GENOMIC DNA]</scope>
</reference>
<keyword evidence="2" id="KW-1185">Reference proteome</keyword>
<sequence length="74" mass="8133">MNGLMGIVSKKLVYSDVLAARTQCILKAWCAKAPRLGESFCPCWRHSLGSSRNHSTAGGSYSTEANINFHWFIG</sequence>
<dbReference type="EMBL" id="CAKOAT010130710">
    <property type="protein sequence ID" value="CAH8336960.1"/>
    <property type="molecule type" value="Genomic_DNA"/>
</dbReference>
<evidence type="ECO:0000313" key="1">
    <source>
        <dbReference type="EMBL" id="CAH8336960.1"/>
    </source>
</evidence>
<proteinExistence type="predicted"/>
<name>A0ABC8JQ93_ERUVS</name>
<comment type="caution">
    <text evidence="1">The sequence shown here is derived from an EMBL/GenBank/DDBJ whole genome shotgun (WGS) entry which is preliminary data.</text>
</comment>